<evidence type="ECO:0000256" key="1">
    <source>
        <dbReference type="SAM" id="Coils"/>
    </source>
</evidence>
<feature type="compositionally biased region" description="Polar residues" evidence="2">
    <location>
        <begin position="230"/>
        <end position="241"/>
    </location>
</feature>
<gene>
    <name evidence="3" type="ORF">OSB1V03_LOCUS18371</name>
</gene>
<evidence type="ECO:0000313" key="4">
    <source>
        <dbReference type="Proteomes" id="UP000759131"/>
    </source>
</evidence>
<feature type="region of interest" description="Disordered" evidence="2">
    <location>
        <begin position="215"/>
        <end position="241"/>
    </location>
</feature>
<sequence>EDAVDGNPLRMLRSGGIGGVLRAKVRGNRSFSQPRLPTTAQTAGLARVASTRSSLGVPPPVPTTTGADDVNNALPLPPRDRSRPMLMQLKTHQRRHPLVMPIANGDAEQLEEQQRQQRALMDQLQAQHQHQQREGSPLRMVPVLKQVSCPQPPQTFLDNYSAMKLASGGEPYDGVGCDKKLAPIPPPKPQRSYLGEESFESEMQKVLDSIKMDNTCLTSRSPSPPPVADTDSSTISTNHNHKSYTINDKSILTTTHTSGAAAAGGDHSSAVTVAKAAQMSSKSTLNHTNPSASDHSSYSYKPMTTITVAGDSHSSVAAGSSYRSAAAADITTNGSSSRATSSYSSFTADSTPGAKKKGVDSDEVRVMQKVLANETNLSSEECAKILHSTDWDVHKAIKCIRLRQQLRTHSIEVDCDWAVMLAKFNWNIRQASNYLIATQGVPGDATEV</sequence>
<dbReference type="OrthoDB" id="4062651at2759"/>
<feature type="region of interest" description="Disordered" evidence="2">
    <location>
        <begin position="50"/>
        <end position="82"/>
    </location>
</feature>
<reference evidence="3" key="1">
    <citation type="submission" date="2020-11" db="EMBL/GenBank/DDBJ databases">
        <authorList>
            <person name="Tran Van P."/>
        </authorList>
    </citation>
    <scope>NUCLEOTIDE SEQUENCE</scope>
</reference>
<feature type="region of interest" description="Disordered" evidence="2">
    <location>
        <begin position="333"/>
        <end position="358"/>
    </location>
</feature>
<evidence type="ECO:0000256" key="2">
    <source>
        <dbReference type="SAM" id="MobiDB-lite"/>
    </source>
</evidence>
<keyword evidence="1" id="KW-0175">Coiled coil</keyword>
<proteinExistence type="predicted"/>
<accession>A0A7R9LI04</accession>
<protein>
    <submittedName>
        <fullName evidence="3">Uncharacterized protein</fullName>
    </submittedName>
</protein>
<name>A0A7R9LI04_9ACAR</name>
<dbReference type="EMBL" id="CAJPIZ010024200">
    <property type="protein sequence ID" value="CAG2118419.1"/>
    <property type="molecule type" value="Genomic_DNA"/>
</dbReference>
<dbReference type="EMBL" id="OC878775">
    <property type="protein sequence ID" value="CAD7640789.1"/>
    <property type="molecule type" value="Genomic_DNA"/>
</dbReference>
<dbReference type="Proteomes" id="UP000759131">
    <property type="component" value="Unassembled WGS sequence"/>
</dbReference>
<feature type="coiled-coil region" evidence="1">
    <location>
        <begin position="107"/>
        <end position="134"/>
    </location>
</feature>
<dbReference type="AlphaFoldDB" id="A0A7R9LI04"/>
<feature type="compositionally biased region" description="Low complexity" evidence="2">
    <location>
        <begin position="333"/>
        <end position="347"/>
    </location>
</feature>
<feature type="non-terminal residue" evidence="3">
    <location>
        <position position="1"/>
    </location>
</feature>
<organism evidence="3">
    <name type="scientific">Medioppia subpectinata</name>
    <dbReference type="NCBI Taxonomy" id="1979941"/>
    <lineage>
        <taxon>Eukaryota</taxon>
        <taxon>Metazoa</taxon>
        <taxon>Ecdysozoa</taxon>
        <taxon>Arthropoda</taxon>
        <taxon>Chelicerata</taxon>
        <taxon>Arachnida</taxon>
        <taxon>Acari</taxon>
        <taxon>Acariformes</taxon>
        <taxon>Sarcoptiformes</taxon>
        <taxon>Oribatida</taxon>
        <taxon>Brachypylina</taxon>
        <taxon>Oppioidea</taxon>
        <taxon>Oppiidae</taxon>
        <taxon>Medioppia</taxon>
    </lineage>
</organism>
<keyword evidence="4" id="KW-1185">Reference proteome</keyword>
<evidence type="ECO:0000313" key="3">
    <source>
        <dbReference type="EMBL" id="CAD7640789.1"/>
    </source>
</evidence>